<evidence type="ECO:0000256" key="1">
    <source>
        <dbReference type="SAM" id="MobiDB-lite"/>
    </source>
</evidence>
<name>A0AAE0N882_9PEZI</name>
<dbReference type="Proteomes" id="UP001287356">
    <property type="component" value="Unassembled WGS sequence"/>
</dbReference>
<dbReference type="AlphaFoldDB" id="A0AAE0N882"/>
<dbReference type="EMBL" id="JAULSN010000004">
    <property type="protein sequence ID" value="KAK3373860.1"/>
    <property type="molecule type" value="Genomic_DNA"/>
</dbReference>
<feature type="compositionally biased region" description="Polar residues" evidence="1">
    <location>
        <begin position="239"/>
        <end position="248"/>
    </location>
</feature>
<comment type="caution">
    <text evidence="2">The sequence shown here is derived from an EMBL/GenBank/DDBJ whole genome shotgun (WGS) entry which is preliminary data.</text>
</comment>
<sequence length="248" mass="27225">MPANFSLVVVRRMEPWLGQCTPNSRIFQLLAWLALSWMVTRAETSLATLAECSAMPGFFSSYSTPTSSSMRRSMMVPWSPVVFLAHSTCFSGQLTAGAMSLRLKPTACFTAAPGRRAHSPYTVPVAFCHVVCIGLCSHWLSPAGDGKTLRLHSRQRSLNRSRSCQAYPSVFRKPVRFRNRGACSGFSTGRGAKSPQLELLRTAKACRWRASRAVASDGADIRAGPLSGARKTHRRMKRTNSVLPRSGD</sequence>
<accession>A0AAE0N882</accession>
<reference evidence="2" key="1">
    <citation type="journal article" date="2023" name="Mol. Phylogenet. Evol.">
        <title>Genome-scale phylogeny and comparative genomics of the fungal order Sordariales.</title>
        <authorList>
            <person name="Hensen N."/>
            <person name="Bonometti L."/>
            <person name="Westerberg I."/>
            <person name="Brannstrom I.O."/>
            <person name="Guillou S."/>
            <person name="Cros-Aarteil S."/>
            <person name="Calhoun S."/>
            <person name="Haridas S."/>
            <person name="Kuo A."/>
            <person name="Mondo S."/>
            <person name="Pangilinan J."/>
            <person name="Riley R."/>
            <person name="LaButti K."/>
            <person name="Andreopoulos B."/>
            <person name="Lipzen A."/>
            <person name="Chen C."/>
            <person name="Yan M."/>
            <person name="Daum C."/>
            <person name="Ng V."/>
            <person name="Clum A."/>
            <person name="Steindorff A."/>
            <person name="Ohm R.A."/>
            <person name="Martin F."/>
            <person name="Silar P."/>
            <person name="Natvig D.O."/>
            <person name="Lalanne C."/>
            <person name="Gautier V."/>
            <person name="Ament-Velasquez S.L."/>
            <person name="Kruys A."/>
            <person name="Hutchinson M.I."/>
            <person name="Powell A.J."/>
            <person name="Barry K."/>
            <person name="Miller A.N."/>
            <person name="Grigoriev I.V."/>
            <person name="Debuchy R."/>
            <person name="Gladieux P."/>
            <person name="Hiltunen Thoren M."/>
            <person name="Johannesson H."/>
        </authorList>
    </citation>
    <scope>NUCLEOTIDE SEQUENCE</scope>
    <source>
        <strain evidence="2">CBS 958.72</strain>
    </source>
</reference>
<reference evidence="2" key="2">
    <citation type="submission" date="2023-06" db="EMBL/GenBank/DDBJ databases">
        <authorList>
            <consortium name="Lawrence Berkeley National Laboratory"/>
            <person name="Haridas S."/>
            <person name="Hensen N."/>
            <person name="Bonometti L."/>
            <person name="Westerberg I."/>
            <person name="Brannstrom I.O."/>
            <person name="Guillou S."/>
            <person name="Cros-Aarteil S."/>
            <person name="Calhoun S."/>
            <person name="Kuo A."/>
            <person name="Mondo S."/>
            <person name="Pangilinan J."/>
            <person name="Riley R."/>
            <person name="Labutti K."/>
            <person name="Andreopoulos B."/>
            <person name="Lipzen A."/>
            <person name="Chen C."/>
            <person name="Yanf M."/>
            <person name="Daum C."/>
            <person name="Ng V."/>
            <person name="Clum A."/>
            <person name="Steindorff A."/>
            <person name="Ohm R."/>
            <person name="Martin F."/>
            <person name="Silar P."/>
            <person name="Natvig D."/>
            <person name="Lalanne C."/>
            <person name="Gautier V."/>
            <person name="Ament-Velasquez S.L."/>
            <person name="Kruys A."/>
            <person name="Hutchinson M.I."/>
            <person name="Powell A.J."/>
            <person name="Barry K."/>
            <person name="Miller A.N."/>
            <person name="Grigoriev I.V."/>
            <person name="Debuchy R."/>
            <person name="Gladieux P."/>
            <person name="Thoren M.H."/>
            <person name="Johannesson H."/>
        </authorList>
    </citation>
    <scope>NUCLEOTIDE SEQUENCE</scope>
    <source>
        <strain evidence="2">CBS 958.72</strain>
    </source>
</reference>
<feature type="region of interest" description="Disordered" evidence="1">
    <location>
        <begin position="224"/>
        <end position="248"/>
    </location>
</feature>
<gene>
    <name evidence="2" type="ORF">B0T24DRAFT_624847</name>
</gene>
<evidence type="ECO:0000313" key="2">
    <source>
        <dbReference type="EMBL" id="KAK3373860.1"/>
    </source>
</evidence>
<keyword evidence="3" id="KW-1185">Reference proteome</keyword>
<proteinExistence type="predicted"/>
<organism evidence="2 3">
    <name type="scientific">Lasiosphaeria ovina</name>
    <dbReference type="NCBI Taxonomy" id="92902"/>
    <lineage>
        <taxon>Eukaryota</taxon>
        <taxon>Fungi</taxon>
        <taxon>Dikarya</taxon>
        <taxon>Ascomycota</taxon>
        <taxon>Pezizomycotina</taxon>
        <taxon>Sordariomycetes</taxon>
        <taxon>Sordariomycetidae</taxon>
        <taxon>Sordariales</taxon>
        <taxon>Lasiosphaeriaceae</taxon>
        <taxon>Lasiosphaeria</taxon>
    </lineage>
</organism>
<evidence type="ECO:0000313" key="3">
    <source>
        <dbReference type="Proteomes" id="UP001287356"/>
    </source>
</evidence>
<protein>
    <submittedName>
        <fullName evidence="2">Uncharacterized protein</fullName>
    </submittedName>
</protein>